<dbReference type="Pfam" id="PF00112">
    <property type="entry name" value="Peptidase_C1"/>
    <property type="match status" value="1"/>
</dbReference>
<dbReference type="GO" id="GO:0008234">
    <property type="term" value="F:cysteine-type peptidase activity"/>
    <property type="evidence" value="ECO:0007669"/>
    <property type="project" value="InterPro"/>
</dbReference>
<dbReference type="InterPro" id="IPR000668">
    <property type="entry name" value="Peptidase_C1A_C"/>
</dbReference>
<evidence type="ECO:0000259" key="1">
    <source>
        <dbReference type="Pfam" id="PF00112"/>
    </source>
</evidence>
<dbReference type="Gene3D" id="3.90.70.10">
    <property type="entry name" value="Cysteine proteinases"/>
    <property type="match status" value="1"/>
</dbReference>
<reference evidence="2" key="1">
    <citation type="submission" date="2015-07" db="EMBL/GenBank/DDBJ databases">
        <title>Adaptation to a free-living lifestyle via gene acquisitions in the diplomonad Trepomonas sp. PC1.</title>
        <authorList>
            <person name="Xu F."/>
            <person name="Jerlstrom-Hultqvist J."/>
            <person name="Kolisko M."/>
            <person name="Simpson A.G.B."/>
            <person name="Roger A.J."/>
            <person name="Svard S.G."/>
            <person name="Andersson J.O."/>
        </authorList>
    </citation>
    <scope>NUCLEOTIDE SEQUENCE</scope>
    <source>
        <strain evidence="2">PC1</strain>
    </source>
</reference>
<evidence type="ECO:0000313" key="2">
    <source>
        <dbReference type="EMBL" id="JAP93282.1"/>
    </source>
</evidence>
<proteinExistence type="predicted"/>
<feature type="domain" description="Peptidase C1A papain C-terminal" evidence="1">
    <location>
        <begin position="4"/>
        <end position="88"/>
    </location>
</feature>
<name>A0A146K8U4_9EUKA</name>
<dbReference type="EMBL" id="GDID01003324">
    <property type="protein sequence ID" value="JAP93282.1"/>
    <property type="molecule type" value="Transcribed_RNA"/>
</dbReference>
<dbReference type="GO" id="GO:0006508">
    <property type="term" value="P:proteolysis"/>
    <property type="evidence" value="ECO:0007669"/>
    <property type="project" value="UniProtKB-KW"/>
</dbReference>
<accession>A0A146K8U4</accession>
<feature type="non-terminal residue" evidence="2">
    <location>
        <position position="1"/>
    </location>
</feature>
<gene>
    <name evidence="2" type="ORF">TPC1_14495</name>
</gene>
<dbReference type="AlphaFoldDB" id="A0A146K8U4"/>
<sequence>CDDKKQKNRVFNQPVRRISGEIDIMTEIFTNGPVVAAFYMYNDFKSQTLNDGILTCPGPKLSGGHGVVVIGWGVQDGVKYWQAQNTWGP</sequence>
<dbReference type="InterPro" id="IPR025660">
    <property type="entry name" value="Pept_his_AS"/>
</dbReference>
<dbReference type="PROSITE" id="PS00639">
    <property type="entry name" value="THIOL_PROTEASE_HIS"/>
    <property type="match status" value="1"/>
</dbReference>
<keyword evidence="2" id="KW-0645">Protease</keyword>
<dbReference type="SUPFAM" id="SSF54001">
    <property type="entry name" value="Cysteine proteinases"/>
    <property type="match status" value="1"/>
</dbReference>
<feature type="non-terminal residue" evidence="2">
    <location>
        <position position="89"/>
    </location>
</feature>
<protein>
    <submittedName>
        <fullName evidence="2">Papain family cysteine protease</fullName>
    </submittedName>
</protein>
<organism evidence="2">
    <name type="scientific">Trepomonas sp. PC1</name>
    <dbReference type="NCBI Taxonomy" id="1076344"/>
    <lineage>
        <taxon>Eukaryota</taxon>
        <taxon>Metamonada</taxon>
        <taxon>Diplomonadida</taxon>
        <taxon>Hexamitidae</taxon>
        <taxon>Hexamitinae</taxon>
        <taxon>Trepomonas</taxon>
    </lineage>
</organism>
<dbReference type="InterPro" id="IPR038765">
    <property type="entry name" value="Papain-like_cys_pep_sf"/>
</dbReference>
<keyword evidence="2" id="KW-0378">Hydrolase</keyword>